<reference evidence="2" key="1">
    <citation type="submission" date="2022-07" db="EMBL/GenBank/DDBJ databases">
        <title>Genome Sequence of Leucocoprinus birnbaumii.</title>
        <authorList>
            <person name="Buettner E."/>
        </authorList>
    </citation>
    <scope>NUCLEOTIDE SEQUENCE</scope>
    <source>
        <strain evidence="2">VT141</strain>
    </source>
</reference>
<gene>
    <name evidence="2" type="ORF">NP233_g3641</name>
</gene>
<evidence type="ECO:0000256" key="1">
    <source>
        <dbReference type="SAM" id="SignalP"/>
    </source>
</evidence>
<feature type="signal peptide" evidence="1">
    <location>
        <begin position="1"/>
        <end position="19"/>
    </location>
</feature>
<comment type="caution">
    <text evidence="2">The sequence shown here is derived from an EMBL/GenBank/DDBJ whole genome shotgun (WGS) entry which is preliminary data.</text>
</comment>
<keyword evidence="1" id="KW-0732">Signal</keyword>
<accession>A0AAD5VWV0</accession>
<protein>
    <submittedName>
        <fullName evidence="2">Uncharacterized protein</fullName>
    </submittedName>
</protein>
<evidence type="ECO:0000313" key="3">
    <source>
        <dbReference type="Proteomes" id="UP001213000"/>
    </source>
</evidence>
<name>A0AAD5VWV0_9AGAR</name>
<feature type="chain" id="PRO_5041996999" evidence="1">
    <location>
        <begin position="20"/>
        <end position="169"/>
    </location>
</feature>
<organism evidence="2 3">
    <name type="scientific">Leucocoprinus birnbaumii</name>
    <dbReference type="NCBI Taxonomy" id="56174"/>
    <lineage>
        <taxon>Eukaryota</taxon>
        <taxon>Fungi</taxon>
        <taxon>Dikarya</taxon>
        <taxon>Basidiomycota</taxon>
        <taxon>Agaricomycotina</taxon>
        <taxon>Agaricomycetes</taxon>
        <taxon>Agaricomycetidae</taxon>
        <taxon>Agaricales</taxon>
        <taxon>Agaricineae</taxon>
        <taxon>Agaricaceae</taxon>
        <taxon>Leucocoprinus</taxon>
    </lineage>
</organism>
<sequence length="169" mass="18152">MKFASIALPLFAFVTSVAAQASHIGYPTAGTRIRPGHPLSVQIVKDVCSFESTGRRAFADIQRWLSLWLRIACGGSIEVGLVLSLQTCTSAGNCPDPVDDLGFILYTGKWTQTGQNLGQGEIWDNITVTIPNETFTNPIPAQIVENRFHLIGAGPAAILETNTVAVQIV</sequence>
<proteinExistence type="predicted"/>
<evidence type="ECO:0000313" key="2">
    <source>
        <dbReference type="EMBL" id="KAJ3571623.1"/>
    </source>
</evidence>
<dbReference type="EMBL" id="JANIEX010000177">
    <property type="protein sequence ID" value="KAJ3571623.1"/>
    <property type="molecule type" value="Genomic_DNA"/>
</dbReference>
<dbReference type="AlphaFoldDB" id="A0AAD5VWV0"/>
<dbReference type="Proteomes" id="UP001213000">
    <property type="component" value="Unassembled WGS sequence"/>
</dbReference>
<keyword evidence="3" id="KW-1185">Reference proteome</keyword>